<keyword evidence="3" id="KW-0378">Hydrolase</keyword>
<dbReference type="InterPro" id="IPR053145">
    <property type="entry name" value="AB_hydrolase_Est10"/>
</dbReference>
<accession>A0A031K331</accession>
<dbReference type="GO" id="GO:0052689">
    <property type="term" value="F:carboxylic ester hydrolase activity"/>
    <property type="evidence" value="ECO:0007669"/>
    <property type="project" value="TreeGrafter"/>
</dbReference>
<proteinExistence type="predicted"/>
<feature type="chain" id="PRO_5001557144" evidence="1">
    <location>
        <begin position="20"/>
        <end position="318"/>
    </location>
</feature>
<dbReference type="PANTHER" id="PTHR43265">
    <property type="entry name" value="ESTERASE ESTD"/>
    <property type="match status" value="1"/>
</dbReference>
<sequence length="318" mass="33194">MGFPAALLAIALAASTASTPLETFPEAEGPNGALKGTMLSPTKSAPIVLMIPGSGPTDRDGNNSASLKGGTLKLLAQGLAARGIATLRIDKRGMYASAGAIADANAVTMEDYASDTHSWITSIQRSTGAKCVWLLGHSEGGTVALLAGQDDEKICGVILISTPGRPLGQVLDEQLKANPANSPILDEAERIISELEAGRRVDKASINPVLLPLFHPAVQGFLISQFAIDPAKLAAKCSKPVLILQGERDIQVSRRDAQLLKDAQPKAKLVLLPATNHVLKEIASDDRRANIATYSDPGLPLAPGVVSAIADFIKAPPR</sequence>
<protein>
    <submittedName>
        <fullName evidence="3">Alpha/beta hydrolase</fullName>
    </submittedName>
</protein>
<feature type="signal peptide" evidence="1">
    <location>
        <begin position="1"/>
        <end position="19"/>
    </location>
</feature>
<evidence type="ECO:0000259" key="2">
    <source>
        <dbReference type="Pfam" id="PF12146"/>
    </source>
</evidence>
<name>A0A031K331_9SPHN</name>
<feature type="domain" description="Serine aminopeptidase S33" evidence="2">
    <location>
        <begin position="73"/>
        <end position="164"/>
    </location>
</feature>
<dbReference type="PANTHER" id="PTHR43265:SF1">
    <property type="entry name" value="ESTERASE ESTD"/>
    <property type="match status" value="1"/>
</dbReference>
<dbReference type="Pfam" id="PF12146">
    <property type="entry name" value="Hydrolase_4"/>
    <property type="match status" value="1"/>
</dbReference>
<organism evidence="3 4">
    <name type="scientific">Novosphingobium resinovorum</name>
    <dbReference type="NCBI Taxonomy" id="158500"/>
    <lineage>
        <taxon>Bacteria</taxon>
        <taxon>Pseudomonadati</taxon>
        <taxon>Pseudomonadota</taxon>
        <taxon>Alphaproteobacteria</taxon>
        <taxon>Sphingomonadales</taxon>
        <taxon>Sphingomonadaceae</taxon>
        <taxon>Novosphingobium</taxon>
    </lineage>
</organism>
<dbReference type="SUPFAM" id="SSF53474">
    <property type="entry name" value="alpha/beta-Hydrolases"/>
    <property type="match status" value="1"/>
</dbReference>
<dbReference type="Gene3D" id="3.40.50.1820">
    <property type="entry name" value="alpha/beta hydrolase"/>
    <property type="match status" value="1"/>
</dbReference>
<dbReference type="InterPro" id="IPR022742">
    <property type="entry name" value="Hydrolase_4"/>
</dbReference>
<dbReference type="RefSeq" id="WP_036522458.1">
    <property type="nucleotide sequence ID" value="NZ_JFYZ01000001.1"/>
</dbReference>
<dbReference type="eggNOG" id="COG1073">
    <property type="taxonomic scope" value="Bacteria"/>
</dbReference>
<reference evidence="3 4" key="1">
    <citation type="submission" date="2014-03" db="EMBL/GenBank/DDBJ databases">
        <title>Whole genome sequence of Novosphingobium resinovorum KF1.</title>
        <authorList>
            <person name="Gan H.M."/>
            <person name="Gan H.Y."/>
            <person name="Chew T.H."/>
            <person name="Savka M.A."/>
        </authorList>
    </citation>
    <scope>NUCLEOTIDE SEQUENCE [LARGE SCALE GENOMIC DNA]</scope>
    <source>
        <strain evidence="3 4">KF1</strain>
    </source>
</reference>
<dbReference type="AlphaFoldDB" id="A0A031K331"/>
<evidence type="ECO:0000256" key="1">
    <source>
        <dbReference type="SAM" id="SignalP"/>
    </source>
</evidence>
<evidence type="ECO:0000313" key="4">
    <source>
        <dbReference type="Proteomes" id="UP000024329"/>
    </source>
</evidence>
<gene>
    <name evidence="3" type="ORF">BV97_00087</name>
</gene>
<dbReference type="InterPro" id="IPR029058">
    <property type="entry name" value="AB_hydrolase_fold"/>
</dbReference>
<dbReference type="Proteomes" id="UP000024329">
    <property type="component" value="Unassembled WGS sequence"/>
</dbReference>
<keyword evidence="1" id="KW-0732">Signal</keyword>
<comment type="caution">
    <text evidence="3">The sequence shown here is derived from an EMBL/GenBank/DDBJ whole genome shotgun (WGS) entry which is preliminary data.</text>
</comment>
<dbReference type="EMBL" id="JFYZ01000001">
    <property type="protein sequence ID" value="EZP84336.1"/>
    <property type="molecule type" value="Genomic_DNA"/>
</dbReference>
<evidence type="ECO:0000313" key="3">
    <source>
        <dbReference type="EMBL" id="EZP84336.1"/>
    </source>
</evidence>